<keyword evidence="5" id="KW-0934">Plastid</keyword>
<evidence type="ECO:0000256" key="4">
    <source>
        <dbReference type="ARBA" id="ARBA00022528"/>
    </source>
</evidence>
<evidence type="ECO:0000256" key="11">
    <source>
        <dbReference type="SAM" id="SignalP"/>
    </source>
</evidence>
<dbReference type="Proteomes" id="UP001165122">
    <property type="component" value="Unassembled WGS sequence"/>
</dbReference>
<evidence type="ECO:0000256" key="7">
    <source>
        <dbReference type="ARBA" id="ARBA00022946"/>
    </source>
</evidence>
<proteinExistence type="inferred from homology"/>
<dbReference type="EMBL" id="BRXW01000171">
    <property type="protein sequence ID" value="GMI12105.1"/>
    <property type="molecule type" value="Genomic_DNA"/>
</dbReference>
<protein>
    <recommendedName>
        <fullName evidence="14">Transmembrane protein</fullName>
    </recommendedName>
</protein>
<keyword evidence="4" id="KW-0150">Chloroplast</keyword>
<feature type="chain" id="PRO_5040965165" description="Transmembrane protein" evidence="11">
    <location>
        <begin position="22"/>
        <end position="265"/>
    </location>
</feature>
<feature type="signal peptide" evidence="11">
    <location>
        <begin position="1"/>
        <end position="21"/>
    </location>
</feature>
<gene>
    <name evidence="12" type="ORF">TrLO_g2642</name>
</gene>
<organism evidence="12 13">
    <name type="scientific">Triparma laevis f. longispina</name>
    <dbReference type="NCBI Taxonomy" id="1714387"/>
    <lineage>
        <taxon>Eukaryota</taxon>
        <taxon>Sar</taxon>
        <taxon>Stramenopiles</taxon>
        <taxon>Ochrophyta</taxon>
        <taxon>Bolidophyceae</taxon>
        <taxon>Parmales</taxon>
        <taxon>Triparmaceae</taxon>
        <taxon>Triparma</taxon>
    </lineage>
</organism>
<keyword evidence="7" id="KW-0809">Transit peptide</keyword>
<evidence type="ECO:0000256" key="9">
    <source>
        <dbReference type="ARBA" id="ARBA00023136"/>
    </source>
</evidence>
<feature type="transmembrane region" description="Helical" evidence="10">
    <location>
        <begin position="158"/>
        <end position="183"/>
    </location>
</feature>
<name>A0A9W7FHC5_9STRA</name>
<evidence type="ECO:0000256" key="10">
    <source>
        <dbReference type="SAM" id="Phobius"/>
    </source>
</evidence>
<evidence type="ECO:0000256" key="3">
    <source>
        <dbReference type="ARBA" id="ARBA00010793"/>
    </source>
</evidence>
<accession>A0A9W7FHC5</accession>
<keyword evidence="9 10" id="KW-0472">Membrane</keyword>
<comment type="caution">
    <text evidence="12">The sequence shown here is derived from an EMBL/GenBank/DDBJ whole genome shotgun (WGS) entry which is preliminary data.</text>
</comment>
<evidence type="ECO:0000256" key="8">
    <source>
        <dbReference type="ARBA" id="ARBA00022989"/>
    </source>
</evidence>
<sequence length="265" mass="29494">MWSILVLVVTLLLILVTPSHEFNIKTSLPSRPKIHLALSPLPPPVEPFPVPRGGSLKQFLSTRSTLQSNFYLKSLSELSLALSLQLLAEFQIRSGLPGLLKGIDYVVAAVLTAMAGKYYSMLRTLQKSDNSSNEPLTWLSPLPFSTRLLLFLKTGRSLFLAGFIAGFSGYSLCKIFTYIRLYLGYNLFALKPVNILYASLYTGGFMALISNVRYTVLQVKVEPFIERYTSGGVMRILIFGVRCGNGFLGSWIAIWGMRFFGVQSK</sequence>
<evidence type="ECO:0000313" key="12">
    <source>
        <dbReference type="EMBL" id="GMI12105.1"/>
    </source>
</evidence>
<comment type="similarity">
    <text evidence="3">Belongs to the RETICULATA family.</text>
</comment>
<dbReference type="OrthoDB" id="205639at2759"/>
<feature type="transmembrane region" description="Helical" evidence="10">
    <location>
        <begin position="236"/>
        <end position="257"/>
    </location>
</feature>
<dbReference type="GO" id="GO:0009507">
    <property type="term" value="C:chloroplast"/>
    <property type="evidence" value="ECO:0007669"/>
    <property type="project" value="UniProtKB-SubCell"/>
</dbReference>
<evidence type="ECO:0008006" key="14">
    <source>
        <dbReference type="Google" id="ProtNLM"/>
    </source>
</evidence>
<dbReference type="GO" id="GO:0016020">
    <property type="term" value="C:membrane"/>
    <property type="evidence" value="ECO:0007669"/>
    <property type="project" value="UniProtKB-SubCell"/>
</dbReference>
<dbReference type="InterPro" id="IPR021825">
    <property type="entry name" value="RETICULATA-related"/>
</dbReference>
<evidence type="ECO:0000256" key="6">
    <source>
        <dbReference type="ARBA" id="ARBA00022692"/>
    </source>
</evidence>
<reference evidence="13" key="1">
    <citation type="journal article" date="2023" name="Commun. Biol.">
        <title>Genome analysis of Parmales, the sister group of diatoms, reveals the evolutionary specialization of diatoms from phago-mixotrophs to photoautotrophs.</title>
        <authorList>
            <person name="Ban H."/>
            <person name="Sato S."/>
            <person name="Yoshikawa S."/>
            <person name="Yamada K."/>
            <person name="Nakamura Y."/>
            <person name="Ichinomiya M."/>
            <person name="Sato N."/>
            <person name="Blanc-Mathieu R."/>
            <person name="Endo H."/>
            <person name="Kuwata A."/>
            <person name="Ogata H."/>
        </authorList>
    </citation>
    <scope>NUCLEOTIDE SEQUENCE [LARGE SCALE GENOMIC DNA]</scope>
    <source>
        <strain evidence="13">NIES 3700</strain>
    </source>
</reference>
<evidence type="ECO:0000256" key="2">
    <source>
        <dbReference type="ARBA" id="ARBA00004229"/>
    </source>
</evidence>
<evidence type="ECO:0000256" key="5">
    <source>
        <dbReference type="ARBA" id="ARBA00022640"/>
    </source>
</evidence>
<dbReference type="Pfam" id="PF11891">
    <property type="entry name" value="RETICULATA-like"/>
    <property type="match status" value="1"/>
</dbReference>
<comment type="subcellular location">
    <subcellularLocation>
        <location evidence="1">Membrane</location>
        <topology evidence="1">Multi-pass membrane protein</topology>
    </subcellularLocation>
    <subcellularLocation>
        <location evidence="2">Plastid</location>
        <location evidence="2">Chloroplast</location>
    </subcellularLocation>
</comment>
<dbReference type="AlphaFoldDB" id="A0A9W7FHC5"/>
<keyword evidence="6 10" id="KW-0812">Transmembrane</keyword>
<feature type="transmembrane region" description="Helical" evidence="10">
    <location>
        <begin position="195"/>
        <end position="216"/>
    </location>
</feature>
<keyword evidence="8 10" id="KW-1133">Transmembrane helix</keyword>
<keyword evidence="11" id="KW-0732">Signal</keyword>
<evidence type="ECO:0000313" key="13">
    <source>
        <dbReference type="Proteomes" id="UP001165122"/>
    </source>
</evidence>
<evidence type="ECO:0000256" key="1">
    <source>
        <dbReference type="ARBA" id="ARBA00004141"/>
    </source>
</evidence>
<keyword evidence="13" id="KW-1185">Reference proteome</keyword>